<name>A0A554X0R3_9BURK</name>
<sequence>MGRFLRTLPVETAPAYEKQPLPLVGVFSSYNNSPDCSIYDSDFNLVSRANQTNAGNAWATSGEIWSDYTGWNYTNGQVGSSPAGTYWIKATPCYSVDGHQLLRLSANGGMAMRQPDQMGSFMANFGVVVGPEGYRQPMSLWFSGTTLRQYTRGGFAQLDQLTTGLATASAATWAGANTNMRSAVGYHWAAGLLVLIEARDASCNYRAHIWKHPTAKLSGKPGELDRFILEAKAGSNGASYQYVDFSWNANGSTGYTESQYRMRVIPTKSGKIALVRFVPHACTHMAVLTPGSGNTGTLDTNFTTVSCTTSYGIEQGNYYGMRHQITWDNQWVAAFAPYYYYGSGLSGYVVNTDDPTRYYRLSYSSSSCGVSIIPIRASAFAYSFHENNADSSQGLNVGLMDFAGAGFQTTGVLANGGAVSLSTSRYWIDTGYTSTNYPCLMPVENWKI</sequence>
<dbReference type="OrthoDB" id="7315197at2"/>
<gene>
    <name evidence="1" type="ORF">Tther_01498</name>
</gene>
<dbReference type="RefSeq" id="WP_143902497.1">
    <property type="nucleotide sequence ID" value="NZ_VJOL01000025.1"/>
</dbReference>
<dbReference type="EMBL" id="VJOL01000025">
    <property type="protein sequence ID" value="TSE29449.1"/>
    <property type="molecule type" value="Genomic_DNA"/>
</dbReference>
<evidence type="ECO:0000313" key="2">
    <source>
        <dbReference type="Proteomes" id="UP000318542"/>
    </source>
</evidence>
<organism evidence="1 2">
    <name type="scientific">Tepidimonas thermarum</name>
    <dbReference type="NCBI Taxonomy" id="335431"/>
    <lineage>
        <taxon>Bacteria</taxon>
        <taxon>Pseudomonadati</taxon>
        <taxon>Pseudomonadota</taxon>
        <taxon>Betaproteobacteria</taxon>
        <taxon>Burkholderiales</taxon>
        <taxon>Tepidimonas</taxon>
    </lineage>
</organism>
<reference evidence="1 2" key="1">
    <citation type="submission" date="2019-07" db="EMBL/GenBank/DDBJ databases">
        <title>Tepidimonas thermarum AA-1 draft genome.</title>
        <authorList>
            <person name="Da Costa M.S."/>
            <person name="Froufe H.J.C."/>
            <person name="Egas C."/>
            <person name="Albuquerque L."/>
        </authorList>
    </citation>
    <scope>NUCLEOTIDE SEQUENCE [LARGE SCALE GENOMIC DNA]</scope>
    <source>
        <strain evidence="1 2">AA-1</strain>
    </source>
</reference>
<dbReference type="AlphaFoldDB" id="A0A554X0R3"/>
<accession>A0A554X0R3</accession>
<protein>
    <submittedName>
        <fullName evidence="1">Uncharacterized protein</fullName>
    </submittedName>
</protein>
<keyword evidence="2" id="KW-1185">Reference proteome</keyword>
<comment type="caution">
    <text evidence="1">The sequence shown here is derived from an EMBL/GenBank/DDBJ whole genome shotgun (WGS) entry which is preliminary data.</text>
</comment>
<proteinExistence type="predicted"/>
<evidence type="ECO:0000313" key="1">
    <source>
        <dbReference type="EMBL" id="TSE29449.1"/>
    </source>
</evidence>
<dbReference type="Proteomes" id="UP000318542">
    <property type="component" value="Unassembled WGS sequence"/>
</dbReference>